<dbReference type="EC" id="2.3.-.-" evidence="4"/>
<dbReference type="Pfam" id="PF00583">
    <property type="entry name" value="Acetyltransf_1"/>
    <property type="match status" value="1"/>
</dbReference>
<dbReference type="InterPro" id="IPR051016">
    <property type="entry name" value="Diverse_Substrate_AcTransf"/>
</dbReference>
<dbReference type="InterPro" id="IPR000182">
    <property type="entry name" value="GNAT_dom"/>
</dbReference>
<dbReference type="SUPFAM" id="SSF55729">
    <property type="entry name" value="Acyl-CoA N-acyltransferases (Nat)"/>
    <property type="match status" value="1"/>
</dbReference>
<feature type="domain" description="N-acetyltransferase" evidence="3">
    <location>
        <begin position="3"/>
        <end position="160"/>
    </location>
</feature>
<keyword evidence="5" id="KW-1185">Reference proteome</keyword>
<dbReference type="RefSeq" id="WP_377362485.1">
    <property type="nucleotide sequence ID" value="NZ_JBHRYN010000008.1"/>
</dbReference>
<sequence length="160" mass="17679">MNINIRLANYADASDANIILDQLNAYAQDPMGGGSPLKEEVRENLISSLHKIPGAFSLIAFVDNEPAGFANCFQGFSTFKCKPLINIHDFAVLERFRGMKLSQRLLEKVEDIARERGCCKVTLEVLAGNTAAKKAYLNFGFSDYELDPASGSALFWEKPL</sequence>
<dbReference type="PANTHER" id="PTHR10545">
    <property type="entry name" value="DIAMINE N-ACETYLTRANSFERASE"/>
    <property type="match status" value="1"/>
</dbReference>
<dbReference type="PROSITE" id="PS51186">
    <property type="entry name" value="GNAT"/>
    <property type="match status" value="1"/>
</dbReference>
<dbReference type="EMBL" id="JBHRYN010000008">
    <property type="protein sequence ID" value="MFC3701154.1"/>
    <property type="molecule type" value="Genomic_DNA"/>
</dbReference>
<organism evidence="4 5">
    <name type="scientific">Reinekea marina</name>
    <dbReference type="NCBI Taxonomy" id="1310421"/>
    <lineage>
        <taxon>Bacteria</taxon>
        <taxon>Pseudomonadati</taxon>
        <taxon>Pseudomonadota</taxon>
        <taxon>Gammaproteobacteria</taxon>
        <taxon>Oceanospirillales</taxon>
        <taxon>Saccharospirillaceae</taxon>
        <taxon>Reinekea</taxon>
    </lineage>
</organism>
<keyword evidence="1 4" id="KW-0808">Transferase</keyword>
<reference evidence="5" key="1">
    <citation type="journal article" date="2019" name="Int. J. Syst. Evol. Microbiol.">
        <title>The Global Catalogue of Microorganisms (GCM) 10K type strain sequencing project: providing services to taxonomists for standard genome sequencing and annotation.</title>
        <authorList>
            <consortium name="The Broad Institute Genomics Platform"/>
            <consortium name="The Broad Institute Genome Sequencing Center for Infectious Disease"/>
            <person name="Wu L."/>
            <person name="Ma J."/>
        </authorList>
    </citation>
    <scope>NUCLEOTIDE SEQUENCE [LARGE SCALE GENOMIC DNA]</scope>
    <source>
        <strain evidence="5">CECT 8288</strain>
    </source>
</reference>
<evidence type="ECO:0000259" key="3">
    <source>
        <dbReference type="PROSITE" id="PS51186"/>
    </source>
</evidence>
<dbReference type="CDD" id="cd04301">
    <property type="entry name" value="NAT_SF"/>
    <property type="match status" value="1"/>
</dbReference>
<comment type="caution">
    <text evidence="4">The sequence shown here is derived from an EMBL/GenBank/DDBJ whole genome shotgun (WGS) entry which is preliminary data.</text>
</comment>
<gene>
    <name evidence="4" type="ORF">ACFOND_05810</name>
</gene>
<dbReference type="InterPro" id="IPR016181">
    <property type="entry name" value="Acyl_CoA_acyltransferase"/>
</dbReference>
<dbReference type="Proteomes" id="UP001595710">
    <property type="component" value="Unassembled WGS sequence"/>
</dbReference>
<evidence type="ECO:0000256" key="1">
    <source>
        <dbReference type="ARBA" id="ARBA00022679"/>
    </source>
</evidence>
<name>A0ABV7WRY9_9GAMM</name>
<proteinExistence type="predicted"/>
<dbReference type="PANTHER" id="PTHR10545:SF29">
    <property type="entry name" value="GH14572P-RELATED"/>
    <property type="match status" value="1"/>
</dbReference>
<evidence type="ECO:0000313" key="4">
    <source>
        <dbReference type="EMBL" id="MFC3701154.1"/>
    </source>
</evidence>
<evidence type="ECO:0000256" key="2">
    <source>
        <dbReference type="ARBA" id="ARBA00023315"/>
    </source>
</evidence>
<protein>
    <submittedName>
        <fullName evidence="4">GNAT family N-acetyltransferase</fullName>
        <ecNumber evidence="4">2.3.-.-</ecNumber>
    </submittedName>
</protein>
<evidence type="ECO:0000313" key="5">
    <source>
        <dbReference type="Proteomes" id="UP001595710"/>
    </source>
</evidence>
<keyword evidence="2 4" id="KW-0012">Acyltransferase</keyword>
<dbReference type="Gene3D" id="3.40.630.30">
    <property type="match status" value="1"/>
</dbReference>
<accession>A0ABV7WRY9</accession>
<dbReference type="GO" id="GO:0016746">
    <property type="term" value="F:acyltransferase activity"/>
    <property type="evidence" value="ECO:0007669"/>
    <property type="project" value="UniProtKB-KW"/>
</dbReference>